<comment type="caution">
    <text evidence="7">The sequence shown here is derived from an EMBL/GenBank/DDBJ whole genome shotgun (WGS) entry which is preliminary data.</text>
</comment>
<feature type="transmembrane region" description="Helical" evidence="5">
    <location>
        <begin position="235"/>
        <end position="255"/>
    </location>
</feature>
<feature type="transmembrane region" description="Helical" evidence="5">
    <location>
        <begin position="171"/>
        <end position="190"/>
    </location>
</feature>
<reference evidence="7 8" key="1">
    <citation type="submission" date="2019-12" db="EMBL/GenBank/DDBJ databases">
        <title>Isolation and characterization of three novel carbon monoxide-oxidizing members of Halobacteria from salione crusts and soils.</title>
        <authorList>
            <person name="Myers M.R."/>
            <person name="King G.M."/>
        </authorList>
    </citation>
    <scope>NUCLEOTIDE SEQUENCE [LARGE SCALE GENOMIC DNA]</scope>
    <source>
        <strain evidence="7 8">WSH3</strain>
    </source>
</reference>
<evidence type="ECO:0000256" key="1">
    <source>
        <dbReference type="ARBA" id="ARBA00004141"/>
    </source>
</evidence>
<evidence type="ECO:0000256" key="4">
    <source>
        <dbReference type="ARBA" id="ARBA00023136"/>
    </source>
</evidence>
<accession>A0A6B0T3N1</accession>
<comment type="subcellular location">
    <subcellularLocation>
        <location evidence="1">Membrane</location>
        <topology evidence="1">Multi-pass membrane protein</topology>
    </subcellularLocation>
</comment>
<feature type="transmembrane region" description="Helical" evidence="5">
    <location>
        <begin position="140"/>
        <end position="164"/>
    </location>
</feature>
<protein>
    <submittedName>
        <fullName evidence="7">ABC transporter permease</fullName>
    </submittedName>
</protein>
<dbReference type="InterPro" id="IPR051784">
    <property type="entry name" value="Nod_factor_ABC_transporter"/>
</dbReference>
<organism evidence="7 8">
    <name type="scientific">Halovenus carboxidivorans</name>
    <dbReference type="NCBI Taxonomy" id="2692199"/>
    <lineage>
        <taxon>Archaea</taxon>
        <taxon>Methanobacteriati</taxon>
        <taxon>Methanobacteriota</taxon>
        <taxon>Stenosarchaea group</taxon>
        <taxon>Halobacteria</taxon>
        <taxon>Halobacteriales</taxon>
        <taxon>Haloarculaceae</taxon>
        <taxon>Halovenus</taxon>
    </lineage>
</organism>
<dbReference type="InterPro" id="IPR000412">
    <property type="entry name" value="ABC_2_transport"/>
</dbReference>
<dbReference type="PROSITE" id="PS51012">
    <property type="entry name" value="ABC_TM2"/>
    <property type="match status" value="1"/>
</dbReference>
<keyword evidence="3 5" id="KW-1133">Transmembrane helix</keyword>
<dbReference type="GO" id="GO:0043190">
    <property type="term" value="C:ATP-binding cassette (ABC) transporter complex"/>
    <property type="evidence" value="ECO:0007669"/>
    <property type="project" value="InterPro"/>
</dbReference>
<dbReference type="EMBL" id="WUUT01000006">
    <property type="protein sequence ID" value="MXR52878.1"/>
    <property type="molecule type" value="Genomic_DNA"/>
</dbReference>
<dbReference type="AlphaFoldDB" id="A0A6B0T3N1"/>
<keyword evidence="4 5" id="KW-0472">Membrane</keyword>
<keyword evidence="8" id="KW-1185">Reference proteome</keyword>
<dbReference type="PIRSF" id="PIRSF006648">
    <property type="entry name" value="DrrB"/>
    <property type="match status" value="1"/>
</dbReference>
<dbReference type="PANTHER" id="PTHR43229">
    <property type="entry name" value="NODULATION PROTEIN J"/>
    <property type="match status" value="1"/>
</dbReference>
<name>A0A6B0T3N1_9EURY</name>
<dbReference type="GO" id="GO:0140359">
    <property type="term" value="F:ABC-type transporter activity"/>
    <property type="evidence" value="ECO:0007669"/>
    <property type="project" value="InterPro"/>
</dbReference>
<dbReference type="PANTHER" id="PTHR43229:SF6">
    <property type="entry name" value="ABC-TYPE MULTIDRUG TRANSPORT SYSTEM, PERMEASE COMPONENT"/>
    <property type="match status" value="1"/>
</dbReference>
<evidence type="ECO:0000256" key="2">
    <source>
        <dbReference type="ARBA" id="ARBA00022692"/>
    </source>
</evidence>
<proteinExistence type="predicted"/>
<feature type="transmembrane region" description="Helical" evidence="5">
    <location>
        <begin position="24"/>
        <end position="45"/>
    </location>
</feature>
<dbReference type="OrthoDB" id="203821at2157"/>
<dbReference type="Pfam" id="PF01061">
    <property type="entry name" value="ABC2_membrane"/>
    <property type="match status" value="1"/>
</dbReference>
<evidence type="ECO:0000256" key="5">
    <source>
        <dbReference type="SAM" id="Phobius"/>
    </source>
</evidence>
<feature type="transmembrane region" description="Helical" evidence="5">
    <location>
        <begin position="57"/>
        <end position="75"/>
    </location>
</feature>
<dbReference type="InterPro" id="IPR013525">
    <property type="entry name" value="ABC2_TM"/>
</dbReference>
<evidence type="ECO:0000313" key="8">
    <source>
        <dbReference type="Proteomes" id="UP000466535"/>
    </source>
</evidence>
<sequence>MSRLGRLFAATRAGWHSFLRRRTAVFFTFFFPAIIVLIFGVLVQTQPASGGLFTEPAGWYIAGYLAVVVLFTPLSRVGSEVARHRSGSQFEKLATTPLRRWEWLLAQTLVNVVVIGLAAILLLGLLFGATDATVRLSPELALVVPFVAVGVGLFCAVGALLGSLVDSQDGVIAASNGIAIPLVFLSEAFVPRELLPGWLPLELSPLTYFTRGVRAVTYPEPVESAVGAPLGTPTLGLLVLSGFAVVGFALAAHLLPQTD</sequence>
<evidence type="ECO:0000313" key="7">
    <source>
        <dbReference type="EMBL" id="MXR52878.1"/>
    </source>
</evidence>
<gene>
    <name evidence="7" type="ORF">GRX03_14850</name>
</gene>
<dbReference type="RefSeq" id="WP_159765008.1">
    <property type="nucleotide sequence ID" value="NZ_WUUT01000006.1"/>
</dbReference>
<evidence type="ECO:0000259" key="6">
    <source>
        <dbReference type="PROSITE" id="PS51012"/>
    </source>
</evidence>
<evidence type="ECO:0000256" key="3">
    <source>
        <dbReference type="ARBA" id="ARBA00022989"/>
    </source>
</evidence>
<keyword evidence="2 5" id="KW-0812">Transmembrane</keyword>
<feature type="transmembrane region" description="Helical" evidence="5">
    <location>
        <begin position="109"/>
        <end position="128"/>
    </location>
</feature>
<dbReference type="InterPro" id="IPR047817">
    <property type="entry name" value="ABC2_TM_bact-type"/>
</dbReference>
<feature type="domain" description="ABC transmembrane type-2" evidence="6">
    <location>
        <begin position="23"/>
        <end position="258"/>
    </location>
</feature>
<dbReference type="Proteomes" id="UP000466535">
    <property type="component" value="Unassembled WGS sequence"/>
</dbReference>